<keyword evidence="2" id="KW-0727">SH2 domain</keyword>
<dbReference type="RefSeq" id="XP_038049276.1">
    <property type="nucleotide sequence ID" value="XM_038193348.1"/>
</dbReference>
<sequence>MSFLCGPMRLRTKKRRGDSESLLHDDNVLTAAKIPNDPASQMTVLYDFISCLKDELSVNKGQTVDILDVDRKWAYVASGSGRGFVPLSCLGPSSAPKRSDSSTIGKPHTEHEDSPSRTGTESVFVRDPNGQYVVLYDFTAQDENDLSVVSGDCVMLLNEDDPDWTWVQKSDGAEGFVPRAYLYSDSIPTDNVSVSLSVQDSLPSSEAHLHKLQLCGTELMSLYDYQGRIADDLTVVRGDLLYADMTNQTHDEWIWAYCPRTQTCGFIPKGYARPPAIE</sequence>
<evidence type="ECO:0000259" key="5">
    <source>
        <dbReference type="PROSITE" id="PS50002"/>
    </source>
</evidence>
<dbReference type="PANTHER" id="PTHR46037">
    <property type="entry name" value="PROTEIN ENHANCER OF SEVENLESS 2B"/>
    <property type="match status" value="1"/>
</dbReference>
<feature type="domain" description="SH3" evidence="5">
    <location>
        <begin position="127"/>
        <end position="187"/>
    </location>
</feature>
<evidence type="ECO:0000313" key="7">
    <source>
        <dbReference type="Proteomes" id="UP000887568"/>
    </source>
</evidence>
<dbReference type="InterPro" id="IPR043539">
    <property type="entry name" value="Grb2-like"/>
</dbReference>
<feature type="domain" description="SH3" evidence="5">
    <location>
        <begin position="37"/>
        <end position="95"/>
    </location>
</feature>
<feature type="region of interest" description="Disordered" evidence="4">
    <location>
        <begin position="92"/>
        <end position="123"/>
    </location>
</feature>
<keyword evidence="7" id="KW-1185">Reference proteome</keyword>
<dbReference type="OrthoDB" id="9991832at2759"/>
<dbReference type="SUPFAM" id="SSF50044">
    <property type="entry name" value="SH3-domain"/>
    <property type="match status" value="3"/>
</dbReference>
<dbReference type="EnsemblMetazoa" id="XM_038193348.1">
    <property type="protein sequence ID" value="XP_038049276.1"/>
    <property type="gene ID" value="LOC119722936"/>
</dbReference>
<dbReference type="Proteomes" id="UP000887568">
    <property type="component" value="Unplaced"/>
</dbReference>
<dbReference type="Pfam" id="PF00018">
    <property type="entry name" value="SH3_1"/>
    <property type="match status" value="2"/>
</dbReference>
<evidence type="ECO:0000256" key="3">
    <source>
        <dbReference type="PROSITE-ProRule" id="PRU00192"/>
    </source>
</evidence>
<dbReference type="OMA" id="CGTELMS"/>
<evidence type="ECO:0000256" key="1">
    <source>
        <dbReference type="ARBA" id="ARBA00022443"/>
    </source>
</evidence>
<dbReference type="AlphaFoldDB" id="A0A913ZDZ2"/>
<dbReference type="Gene3D" id="2.30.30.40">
    <property type="entry name" value="SH3 Domains"/>
    <property type="match status" value="3"/>
</dbReference>
<dbReference type="GeneID" id="119722936"/>
<evidence type="ECO:0000256" key="2">
    <source>
        <dbReference type="ARBA" id="ARBA00022999"/>
    </source>
</evidence>
<feature type="domain" description="SH3" evidence="5">
    <location>
        <begin position="214"/>
        <end position="277"/>
    </location>
</feature>
<dbReference type="PROSITE" id="PS50002">
    <property type="entry name" value="SH3"/>
    <property type="match status" value="3"/>
</dbReference>
<organism evidence="6 7">
    <name type="scientific">Patiria miniata</name>
    <name type="common">Bat star</name>
    <name type="synonym">Asterina miniata</name>
    <dbReference type="NCBI Taxonomy" id="46514"/>
    <lineage>
        <taxon>Eukaryota</taxon>
        <taxon>Metazoa</taxon>
        <taxon>Echinodermata</taxon>
        <taxon>Eleutherozoa</taxon>
        <taxon>Asterozoa</taxon>
        <taxon>Asteroidea</taxon>
        <taxon>Valvatacea</taxon>
        <taxon>Valvatida</taxon>
        <taxon>Asterinidae</taxon>
        <taxon>Patiria</taxon>
    </lineage>
</organism>
<dbReference type="InterPro" id="IPR001452">
    <property type="entry name" value="SH3_domain"/>
</dbReference>
<evidence type="ECO:0000313" key="6">
    <source>
        <dbReference type="EnsemblMetazoa" id="XP_038049276.1"/>
    </source>
</evidence>
<accession>A0A913ZDZ2</accession>
<keyword evidence="1 3" id="KW-0728">SH3 domain</keyword>
<proteinExistence type="predicted"/>
<evidence type="ECO:0000256" key="4">
    <source>
        <dbReference type="SAM" id="MobiDB-lite"/>
    </source>
</evidence>
<protein>
    <recommendedName>
        <fullName evidence="5">SH3 domain-containing protein</fullName>
    </recommendedName>
</protein>
<dbReference type="SMART" id="SM00326">
    <property type="entry name" value="SH3"/>
    <property type="match status" value="3"/>
</dbReference>
<name>A0A913ZDZ2_PATMI</name>
<reference evidence="6" key="1">
    <citation type="submission" date="2022-11" db="UniProtKB">
        <authorList>
            <consortium name="EnsemblMetazoa"/>
        </authorList>
    </citation>
    <scope>IDENTIFICATION</scope>
</reference>
<dbReference type="InterPro" id="IPR036028">
    <property type="entry name" value="SH3-like_dom_sf"/>
</dbReference>
<dbReference type="CDD" id="cd00174">
    <property type="entry name" value="SH3"/>
    <property type="match status" value="1"/>
</dbReference>